<accession>A0A5D0UIV2</accession>
<keyword evidence="5" id="KW-1185">Reference proteome</keyword>
<name>A0A5D0UIV2_9ACTN</name>
<dbReference type="Proteomes" id="UP000322634">
    <property type="component" value="Unassembled WGS sequence"/>
</dbReference>
<feature type="domain" description="NADH:ubiquinone oxidoreductase 30kDa subunit" evidence="3">
    <location>
        <begin position="33"/>
        <end position="149"/>
    </location>
</feature>
<dbReference type="PANTHER" id="PTHR10884:SF14">
    <property type="entry name" value="NADH DEHYDROGENASE [UBIQUINONE] IRON-SULFUR PROTEIN 3, MITOCHONDRIAL"/>
    <property type="match status" value="1"/>
</dbReference>
<dbReference type="OrthoDB" id="3746692at2"/>
<dbReference type="Pfam" id="PF00329">
    <property type="entry name" value="Complex1_30kDa"/>
    <property type="match status" value="1"/>
</dbReference>
<comment type="similarity">
    <text evidence="1">Belongs to the complex I 30 kDa subunit family.</text>
</comment>
<dbReference type="Gene3D" id="3.30.460.80">
    <property type="entry name" value="NADH:ubiquinone oxidoreductase, 30kDa subunit"/>
    <property type="match status" value="1"/>
</dbReference>
<dbReference type="AlphaFoldDB" id="A0A5D0UIV2"/>
<dbReference type="EMBL" id="VSFF01000001">
    <property type="protein sequence ID" value="TYC18308.1"/>
    <property type="molecule type" value="Genomic_DNA"/>
</dbReference>
<evidence type="ECO:0000256" key="2">
    <source>
        <dbReference type="SAM" id="MobiDB-lite"/>
    </source>
</evidence>
<dbReference type="GO" id="GO:0008137">
    <property type="term" value="F:NADH dehydrogenase (ubiquinone) activity"/>
    <property type="evidence" value="ECO:0007669"/>
    <property type="project" value="InterPro"/>
</dbReference>
<feature type="region of interest" description="Disordered" evidence="2">
    <location>
        <begin position="154"/>
        <end position="216"/>
    </location>
</feature>
<dbReference type="InterPro" id="IPR001268">
    <property type="entry name" value="NADH_UbQ_OxRdtase_30kDa_su"/>
</dbReference>
<gene>
    <name evidence="4" type="ORF">FXF65_00615</name>
</gene>
<dbReference type="InterPro" id="IPR037232">
    <property type="entry name" value="NADH_quin_OxRdtase_su_C/D-like"/>
</dbReference>
<evidence type="ECO:0000259" key="3">
    <source>
        <dbReference type="Pfam" id="PF00329"/>
    </source>
</evidence>
<reference evidence="4 5" key="1">
    <citation type="submission" date="2019-08" db="EMBL/GenBank/DDBJ databases">
        <title>Actinomadura sp. nov. CYP1-5 isolated from mountain soil.</title>
        <authorList>
            <person name="Songsumanus A."/>
            <person name="Kuncharoen N."/>
            <person name="Kudo T."/>
            <person name="Yuki M."/>
            <person name="Igarashi Y."/>
            <person name="Tanasupawat S."/>
        </authorList>
    </citation>
    <scope>NUCLEOTIDE SEQUENCE [LARGE SCALE GENOMIC DNA]</scope>
    <source>
        <strain evidence="4 5">GKU157</strain>
    </source>
</reference>
<organism evidence="4 5">
    <name type="scientific">Actinomadura syzygii</name>
    <dbReference type="NCBI Taxonomy" id="1427538"/>
    <lineage>
        <taxon>Bacteria</taxon>
        <taxon>Bacillati</taxon>
        <taxon>Actinomycetota</taxon>
        <taxon>Actinomycetes</taxon>
        <taxon>Streptosporangiales</taxon>
        <taxon>Thermomonosporaceae</taxon>
        <taxon>Actinomadura</taxon>
    </lineage>
</organism>
<dbReference type="SUPFAM" id="SSF143243">
    <property type="entry name" value="Nqo5-like"/>
    <property type="match status" value="1"/>
</dbReference>
<proteinExistence type="inferred from homology"/>
<comment type="caution">
    <text evidence="4">The sequence shown here is derived from an EMBL/GenBank/DDBJ whole genome shotgun (WGS) entry which is preliminary data.</text>
</comment>
<dbReference type="PANTHER" id="PTHR10884">
    <property type="entry name" value="NADH DEHYDROGENASE UBIQUINONE IRON-SULFUR PROTEIN 3"/>
    <property type="match status" value="1"/>
</dbReference>
<evidence type="ECO:0000256" key="1">
    <source>
        <dbReference type="ARBA" id="ARBA00007569"/>
    </source>
</evidence>
<evidence type="ECO:0000313" key="5">
    <source>
        <dbReference type="Proteomes" id="UP000322634"/>
    </source>
</evidence>
<protein>
    <submittedName>
        <fullName evidence="4">NADH-quinone oxidoreductase subunit C</fullName>
    </submittedName>
</protein>
<evidence type="ECO:0000313" key="4">
    <source>
        <dbReference type="EMBL" id="TYC18308.1"/>
    </source>
</evidence>
<dbReference type="RefSeq" id="WP_148347541.1">
    <property type="nucleotide sequence ID" value="NZ_JBHSBF010000019.1"/>
</dbReference>
<sequence>MSPEAEALHDAWTSRYGEEISAEETTGGLAVGVAPELWLDALTFARDELSCGFFDWLTGVDELDDGFAVVVHVYSLERRHHLLIRTRVPKRKPVLPTATGVYRGAAWHERETAEMFGVLFEGHPNLVPLLLPDGFEGHPLRKDFVLAARVAKPWPGAKEPGESGHGAPSRRRMRPPGVPDEGAWATAAERQRSEDRPSAPSRGSGGRPPEGQGPDA</sequence>